<keyword evidence="3" id="KW-0863">Zinc-finger</keyword>
<evidence type="ECO:0000259" key="7">
    <source>
        <dbReference type="SMART" id="SM00249"/>
    </source>
</evidence>
<feature type="compositionally biased region" description="Low complexity" evidence="6">
    <location>
        <begin position="803"/>
        <end position="817"/>
    </location>
</feature>
<dbReference type="SUPFAM" id="SSF57903">
    <property type="entry name" value="FYVE/PHD zinc finger"/>
    <property type="match status" value="1"/>
</dbReference>
<feature type="region of interest" description="Disordered" evidence="6">
    <location>
        <begin position="596"/>
        <end position="772"/>
    </location>
</feature>
<feature type="compositionally biased region" description="Basic and acidic residues" evidence="6">
    <location>
        <begin position="637"/>
        <end position="664"/>
    </location>
</feature>
<evidence type="ECO:0000256" key="2">
    <source>
        <dbReference type="ARBA" id="ARBA00022723"/>
    </source>
</evidence>
<dbReference type="InterPro" id="IPR011011">
    <property type="entry name" value="Znf_FYVE_PHD"/>
</dbReference>
<dbReference type="EnsemblPlants" id="Solyc08g083290.3.1">
    <property type="protein sequence ID" value="Solyc08g083290.3.1"/>
    <property type="gene ID" value="Solyc08g083290.3"/>
</dbReference>
<feature type="compositionally biased region" description="Low complexity" evidence="6">
    <location>
        <begin position="893"/>
        <end position="902"/>
    </location>
</feature>
<dbReference type="PANTHER" id="PTHR14571">
    <property type="entry name" value="HISTONE-LYSINE N-METHYLTRANSFERASE SET-26-RELATED"/>
    <property type="match status" value="1"/>
</dbReference>
<feature type="region of interest" description="Disordered" evidence="6">
    <location>
        <begin position="1092"/>
        <end position="1208"/>
    </location>
</feature>
<dbReference type="GO" id="GO:0008270">
    <property type="term" value="F:zinc ion binding"/>
    <property type="evidence" value="ECO:0007669"/>
    <property type="project" value="UniProtKB-KW"/>
</dbReference>
<feature type="region of interest" description="Disordered" evidence="6">
    <location>
        <begin position="220"/>
        <end position="298"/>
    </location>
</feature>
<dbReference type="InterPro" id="IPR056065">
    <property type="entry name" value="DUF7648"/>
</dbReference>
<feature type="compositionally biased region" description="Polar residues" evidence="6">
    <location>
        <begin position="220"/>
        <end position="231"/>
    </location>
</feature>
<feature type="compositionally biased region" description="Polar residues" evidence="6">
    <location>
        <begin position="528"/>
        <end position="549"/>
    </location>
</feature>
<proteinExistence type="predicted"/>
<name>A0A3Q7HX84_SOLLC</name>
<protein>
    <recommendedName>
        <fullName evidence="7">Zinc finger PHD-type domain-containing protein</fullName>
    </recommendedName>
</protein>
<evidence type="ECO:0000256" key="4">
    <source>
        <dbReference type="ARBA" id="ARBA00022833"/>
    </source>
</evidence>
<feature type="compositionally biased region" description="Polar residues" evidence="6">
    <location>
        <begin position="1188"/>
        <end position="1200"/>
    </location>
</feature>
<evidence type="ECO:0000256" key="6">
    <source>
        <dbReference type="SAM" id="MobiDB-lite"/>
    </source>
</evidence>
<reference evidence="8" key="2">
    <citation type="submission" date="2019-01" db="UniProtKB">
        <authorList>
            <consortium name="EnsemblPlants"/>
        </authorList>
    </citation>
    <scope>IDENTIFICATION</scope>
    <source>
        <strain evidence="8">cv. Heinz 1706</strain>
    </source>
</reference>
<dbReference type="InterPro" id="IPR001965">
    <property type="entry name" value="Znf_PHD"/>
</dbReference>
<feature type="compositionally biased region" description="Basic and acidic residues" evidence="6">
    <location>
        <begin position="852"/>
        <end position="878"/>
    </location>
</feature>
<dbReference type="PROSITE" id="PS01359">
    <property type="entry name" value="ZF_PHD_1"/>
    <property type="match status" value="1"/>
</dbReference>
<dbReference type="FunCoup" id="A0A3Q7HX84">
    <property type="interactions" value="2164"/>
</dbReference>
<accession>A0A3Q7HX84</accession>
<feature type="region of interest" description="Disordered" evidence="6">
    <location>
        <begin position="792"/>
        <end position="902"/>
    </location>
</feature>
<reference evidence="8" key="1">
    <citation type="journal article" date="2012" name="Nature">
        <title>The tomato genome sequence provides insights into fleshy fruit evolution.</title>
        <authorList>
            <consortium name="Tomato Genome Consortium"/>
        </authorList>
    </citation>
    <scope>NUCLEOTIDE SEQUENCE [LARGE SCALE GENOMIC DNA]</scope>
    <source>
        <strain evidence="8">cv. Heinz 1706</strain>
    </source>
</reference>
<dbReference type="PANTHER" id="PTHR14571:SF9">
    <property type="entry name" value="HISTONE-LYSINE N-METHYLTRANSFERASE SET-26-RELATED"/>
    <property type="match status" value="1"/>
</dbReference>
<sequence length="1208" mass="132763">MKSRSHRLPVANPQDDWIDGSWTVDCVCGVNFDDGEEMVNCDECSVWVHTRCVRYVKSEKLFACDKCKNKATTNNSEETEVAQLLVELPTKTLTMNSPYPNTLPIRSPFRLWTDLPVEERVHMQGVPGGDPALFSGLSSVFGRELWKCRGYVPKMFNFKYSEFPCWDNETRDAHDNTSDKGNEMINGNGAGALFSSSKENCLFAHVVNPVSEKHVLESQNAMDSDATTRSTNDMKDTGLLGSSMIQGNKGTKEDCGISNDQSGKKKSKILEKEDYLKKDAHASRPDRSPMSVKTDIQRTKFGNSGEVLAAVDHLEGPGVLDHDNTSYSDIPTSNERYSKAASYDVSKRCSTSEAHPREDKIRNHISARIEDSPMENDGATSNLERSDSASLPMTEEVVTNVTNNKEELAVLSLGTESQMVELMVENVACLVPNIKRQPHVESSSDNKIICSSELEVKLEAEVHADPAALENQRLLPGKGKLDITKSLAKPAGTSSGCLSEKTVVNITTIVSSENSDCKLQEGSRNAMIGNNTTNTDESPSALCQSNQEPKISEVTVGARKSSGHKESSKPPEEAPRSSLAVATLLSDPNHRKVVLSVGKSSSGTTKSSAPESRIFSKAHHHDSNGKLRGISGSNLSNKRESSSMDAGRDEERRERPKKMLKELPKSSVGSASKILQSTKLSHAPVKKTVSEAKDSVPNSSAKASTVRSNPASARSAESSSSLQSESAAHIQNKAAGTHLTQKCEKTNQPSCQPSSKLNAHLMHPPSSSSPAALSDEELALLLHQELNSSPRVPRVPRMRHAGSLPQLTSPTSTSMLMKRTSSGGGKDHGLTSRRKSKDIGKDGTNCSQEVVQETKKSERSTSLGCRREEDSIIRREGDAGSAKSVQSLKKSHTLASNTSASSSLCSPNETLPGLIAEIMSKGQRMTYEELCNAVLPHWPNLRKHNGERYAYASHSQAVLDCLRNRSEWSRLVDRGPKPKWWTGNVWFPETEGMGNCPSFLFYLRQILASEVIAKDTSKNIVKIASLEGLRLIYASPRFLSKIVKIYDLLVTLPSLPDYPIKEEKTSMKLTLQQERNYVDYCSLMSDTSTSRKRRKLDVDSQFTESEDNEDCMDRAAKDVRNKTFESKQEEFPKGKRKARKRRRLALQGRGIKDVRRRHRAEVFSDEEIGSSSESGRDSMFSEDEVQGGETSPAGNEASASSDERATMS</sequence>
<dbReference type="OMA" id="DWVDESW"/>
<organism evidence="8">
    <name type="scientific">Solanum lycopersicum</name>
    <name type="common">Tomato</name>
    <name type="synonym">Lycopersicon esculentum</name>
    <dbReference type="NCBI Taxonomy" id="4081"/>
    <lineage>
        <taxon>Eukaryota</taxon>
        <taxon>Viridiplantae</taxon>
        <taxon>Streptophyta</taxon>
        <taxon>Embryophyta</taxon>
        <taxon>Tracheophyta</taxon>
        <taxon>Spermatophyta</taxon>
        <taxon>Magnoliopsida</taxon>
        <taxon>eudicotyledons</taxon>
        <taxon>Gunneridae</taxon>
        <taxon>Pentapetalae</taxon>
        <taxon>asterids</taxon>
        <taxon>lamiids</taxon>
        <taxon>Solanales</taxon>
        <taxon>Solanaceae</taxon>
        <taxon>Solanoideae</taxon>
        <taxon>Solaneae</taxon>
        <taxon>Solanum</taxon>
        <taxon>Solanum subgen. Lycopersicon</taxon>
    </lineage>
</organism>
<dbReference type="SMART" id="SM00249">
    <property type="entry name" value="PHD"/>
    <property type="match status" value="1"/>
</dbReference>
<feature type="compositionally biased region" description="Polar residues" evidence="6">
    <location>
        <begin position="667"/>
        <end position="680"/>
    </location>
</feature>
<feature type="compositionally biased region" description="Polar residues" evidence="6">
    <location>
        <begin position="378"/>
        <end position="388"/>
    </location>
</feature>
<dbReference type="STRING" id="4081.A0A3Q7HX84"/>
<keyword evidence="2" id="KW-0479">Metal-binding</keyword>
<evidence type="ECO:0000313" key="8">
    <source>
        <dbReference type="EnsemblPlants" id="Solyc08g083290.3.1"/>
    </source>
</evidence>
<feature type="compositionally biased region" description="Basic and acidic residues" evidence="6">
    <location>
        <begin position="1111"/>
        <end position="1133"/>
    </location>
</feature>
<keyword evidence="9" id="KW-1185">Reference proteome</keyword>
<keyword evidence="4" id="KW-0862">Zinc</keyword>
<dbReference type="Proteomes" id="UP000004994">
    <property type="component" value="Chromosome 8"/>
</dbReference>
<feature type="compositionally biased region" description="Polar residues" evidence="6">
    <location>
        <begin position="696"/>
        <end position="710"/>
    </location>
</feature>
<feature type="region of interest" description="Disordered" evidence="6">
    <location>
        <begin position="514"/>
        <end position="578"/>
    </location>
</feature>
<evidence type="ECO:0000313" key="9">
    <source>
        <dbReference type="Proteomes" id="UP000004994"/>
    </source>
</evidence>
<dbReference type="InParanoid" id="A0A3Q7HX84"/>
<feature type="compositionally biased region" description="Basic and acidic residues" evidence="6">
    <location>
        <begin position="354"/>
        <end position="371"/>
    </location>
</feature>
<dbReference type="InterPro" id="IPR019786">
    <property type="entry name" value="Zinc_finger_PHD-type_CS"/>
</dbReference>
<feature type="compositionally biased region" description="Basic residues" evidence="6">
    <location>
        <begin position="1134"/>
        <end position="1144"/>
    </location>
</feature>
<evidence type="ECO:0000256" key="1">
    <source>
        <dbReference type="ARBA" id="ARBA00004123"/>
    </source>
</evidence>
<evidence type="ECO:0000256" key="3">
    <source>
        <dbReference type="ARBA" id="ARBA00022771"/>
    </source>
</evidence>
<dbReference type="Gene3D" id="3.30.40.10">
    <property type="entry name" value="Zinc/RING finger domain, C3HC4 (zinc finger)"/>
    <property type="match status" value="1"/>
</dbReference>
<feature type="domain" description="Zinc finger PHD-type" evidence="7">
    <location>
        <begin position="25"/>
        <end position="68"/>
    </location>
</feature>
<feature type="compositionally biased region" description="Low complexity" evidence="6">
    <location>
        <begin position="711"/>
        <end position="728"/>
    </location>
</feature>
<evidence type="ECO:0000256" key="5">
    <source>
        <dbReference type="ARBA" id="ARBA00023242"/>
    </source>
</evidence>
<dbReference type="GO" id="GO:0005634">
    <property type="term" value="C:nucleus"/>
    <property type="evidence" value="ECO:0000318"/>
    <property type="project" value="GO_Central"/>
</dbReference>
<feature type="compositionally biased region" description="Basic and acidic residues" evidence="6">
    <location>
        <begin position="563"/>
        <end position="575"/>
    </location>
</feature>
<dbReference type="Pfam" id="PF24659">
    <property type="entry name" value="DUF7648"/>
    <property type="match status" value="1"/>
</dbReference>
<feature type="compositionally biased region" description="Low complexity" evidence="6">
    <location>
        <begin position="596"/>
        <end position="608"/>
    </location>
</feature>
<comment type="subcellular location">
    <subcellularLocation>
        <location evidence="1">Nucleus</location>
    </subcellularLocation>
</comment>
<keyword evidence="5" id="KW-0539">Nucleus</keyword>
<dbReference type="AlphaFoldDB" id="A0A3Q7HX84"/>
<dbReference type="InterPro" id="IPR019787">
    <property type="entry name" value="Znf_PHD-finger"/>
</dbReference>
<dbReference type="Gramene" id="Solyc08g083290.3.1">
    <property type="protein sequence ID" value="Solyc08g083290.3.1"/>
    <property type="gene ID" value="Solyc08g083290.3"/>
</dbReference>
<feature type="compositionally biased region" description="Polar residues" evidence="6">
    <location>
        <begin position="746"/>
        <end position="757"/>
    </location>
</feature>
<dbReference type="Pfam" id="PF00628">
    <property type="entry name" value="PHD"/>
    <property type="match status" value="1"/>
</dbReference>
<feature type="compositionally biased region" description="Basic and acidic residues" evidence="6">
    <location>
        <begin position="268"/>
        <end position="287"/>
    </location>
</feature>
<dbReference type="InterPro" id="IPR013083">
    <property type="entry name" value="Znf_RING/FYVE/PHD"/>
</dbReference>
<feature type="region of interest" description="Disordered" evidence="6">
    <location>
        <begin position="348"/>
        <end position="388"/>
    </location>
</feature>